<gene>
    <name evidence="2" type="ORF">Syun_023887</name>
</gene>
<feature type="region of interest" description="Disordered" evidence="1">
    <location>
        <begin position="52"/>
        <end position="86"/>
    </location>
</feature>
<reference evidence="2 3" key="1">
    <citation type="submission" date="2024-01" db="EMBL/GenBank/DDBJ databases">
        <title>Genome assemblies of Stephania.</title>
        <authorList>
            <person name="Yang L."/>
        </authorList>
    </citation>
    <scope>NUCLEOTIDE SEQUENCE [LARGE SCALE GENOMIC DNA]</scope>
    <source>
        <strain evidence="2">YNDBR</strain>
        <tissue evidence="2">Leaf</tissue>
    </source>
</reference>
<protein>
    <submittedName>
        <fullName evidence="2">Uncharacterized protein</fullName>
    </submittedName>
</protein>
<dbReference type="EMBL" id="JBBNAF010000010">
    <property type="protein sequence ID" value="KAK9107876.1"/>
    <property type="molecule type" value="Genomic_DNA"/>
</dbReference>
<sequence>MVRWILGVHYPPTIHRLAVALELRLRKVEERRKLYIYAYVVIYAHAETVEPTKGGRGFAHSWPRSTVRRSSAADQSLLPTSERKKP</sequence>
<name>A0AAP0FAK9_9MAGN</name>
<feature type="compositionally biased region" description="Polar residues" evidence="1">
    <location>
        <begin position="68"/>
        <end position="79"/>
    </location>
</feature>
<organism evidence="2 3">
    <name type="scientific">Stephania yunnanensis</name>
    <dbReference type="NCBI Taxonomy" id="152371"/>
    <lineage>
        <taxon>Eukaryota</taxon>
        <taxon>Viridiplantae</taxon>
        <taxon>Streptophyta</taxon>
        <taxon>Embryophyta</taxon>
        <taxon>Tracheophyta</taxon>
        <taxon>Spermatophyta</taxon>
        <taxon>Magnoliopsida</taxon>
        <taxon>Ranunculales</taxon>
        <taxon>Menispermaceae</taxon>
        <taxon>Menispermoideae</taxon>
        <taxon>Cissampelideae</taxon>
        <taxon>Stephania</taxon>
    </lineage>
</organism>
<comment type="caution">
    <text evidence="2">The sequence shown here is derived from an EMBL/GenBank/DDBJ whole genome shotgun (WGS) entry which is preliminary data.</text>
</comment>
<evidence type="ECO:0000256" key="1">
    <source>
        <dbReference type="SAM" id="MobiDB-lite"/>
    </source>
</evidence>
<accession>A0AAP0FAK9</accession>
<dbReference type="AlphaFoldDB" id="A0AAP0FAK9"/>
<keyword evidence="3" id="KW-1185">Reference proteome</keyword>
<evidence type="ECO:0000313" key="3">
    <source>
        <dbReference type="Proteomes" id="UP001420932"/>
    </source>
</evidence>
<dbReference type="Proteomes" id="UP001420932">
    <property type="component" value="Unassembled WGS sequence"/>
</dbReference>
<evidence type="ECO:0000313" key="2">
    <source>
        <dbReference type="EMBL" id="KAK9107876.1"/>
    </source>
</evidence>
<proteinExistence type="predicted"/>